<feature type="repeat" description="PPR" evidence="2">
    <location>
        <begin position="206"/>
        <end position="240"/>
    </location>
</feature>
<name>A0A9Q0Y2C0_9SAUR</name>
<gene>
    <name evidence="5" type="ORF">JRQ81_004938</name>
</gene>
<dbReference type="PROSITE" id="PS51375">
    <property type="entry name" value="PPR"/>
    <property type="match status" value="2"/>
</dbReference>
<evidence type="ECO:0000313" key="5">
    <source>
        <dbReference type="EMBL" id="KAJ7341150.1"/>
    </source>
</evidence>
<dbReference type="GO" id="GO:0005634">
    <property type="term" value="C:nucleus"/>
    <property type="evidence" value="ECO:0007669"/>
    <property type="project" value="TreeGrafter"/>
</dbReference>
<dbReference type="PANTHER" id="PTHR46669:SF1">
    <property type="entry name" value="LEUCINE-RICH PPR MOTIF-CONTAINING PROTEIN, MITOCHONDRIAL"/>
    <property type="match status" value="1"/>
</dbReference>
<sequence length="698" mass="78540">MAGLLRSAFRLRACLFRARVGRSFGTPVSPPAPAPASTSSASSSSASRAAASRHGSTRHLFNQTRLFAIATQEKGDTREQAVPTSEVAKSRMFDWALNKLDTSIRRTGRITKNLLLNIFSDICRSGNPSTNQALLLLRSCGMLLPELQPAQRTELAHTIWSKLKELGVTYDISHYNALLKIYLENEHEFSPTEFLTKMEEANVQPNRVTYQRLIAACCSKGDIAGASNILSFMKSKDLPITESVFSALVTGHARAGDMQNAENILSVMKTTGINPGSDTYVALLKAYAEKGDIQKIEETLENLKEVDCYLTDKELMEIIFSLAKSGYPQYVQNILKKMKCDGFYIPDGMNISLHLITHGLDDTAFQVLKTFPQLSLDGSSIERGTFLLHHCVNVNMPTAKLKHICDKMKESSLHSEPLPFVLRCALQSNKTAQAIDLMKIMKEEGLPVKRHYFWPLLTLHLREKNLQGTVDVLKVMHEMQVVPDTATYRNYVLPHFEDTASASRRLQEMGCPIEVKEFSMAQVMYEATDGSLENVVALLSSPNMPPMDLSDFRGSLILGFKKTENTDAWSKITELLYKDGRYCQTPPGPTEAVGYFLYHLIDNMSDSEVQAKEEQLRQYFHQLKEMGIKIHVNIFRGIQKLLNNCDVPELIKDIALLTSREDQEWNIHRQKMLEDLKAEGRSYDNILKGQIRALCLEE</sequence>
<evidence type="ECO:0000256" key="1">
    <source>
        <dbReference type="ARBA" id="ARBA00022737"/>
    </source>
</evidence>
<organism evidence="5 6">
    <name type="scientific">Phrynocephalus forsythii</name>
    <dbReference type="NCBI Taxonomy" id="171643"/>
    <lineage>
        <taxon>Eukaryota</taxon>
        <taxon>Metazoa</taxon>
        <taxon>Chordata</taxon>
        <taxon>Craniata</taxon>
        <taxon>Vertebrata</taxon>
        <taxon>Euteleostomi</taxon>
        <taxon>Lepidosauria</taxon>
        <taxon>Squamata</taxon>
        <taxon>Bifurcata</taxon>
        <taxon>Unidentata</taxon>
        <taxon>Episquamata</taxon>
        <taxon>Toxicofera</taxon>
        <taxon>Iguania</taxon>
        <taxon>Acrodonta</taxon>
        <taxon>Agamidae</taxon>
        <taxon>Agaminae</taxon>
        <taxon>Phrynocephalus</taxon>
    </lineage>
</organism>
<dbReference type="EMBL" id="JAPFRF010000002">
    <property type="protein sequence ID" value="KAJ7341150.1"/>
    <property type="molecule type" value="Genomic_DNA"/>
</dbReference>
<keyword evidence="6" id="KW-1185">Reference proteome</keyword>
<dbReference type="GO" id="GO:0005739">
    <property type="term" value="C:mitochondrion"/>
    <property type="evidence" value="ECO:0007669"/>
    <property type="project" value="TreeGrafter"/>
</dbReference>
<reference evidence="5" key="1">
    <citation type="journal article" date="2023" name="DNA Res.">
        <title>Chromosome-level genome assembly of Phrynocephalus forsythii using third-generation DNA sequencing and Hi-C analysis.</title>
        <authorList>
            <person name="Qi Y."/>
            <person name="Zhao W."/>
            <person name="Zhao Y."/>
            <person name="Niu C."/>
            <person name="Cao S."/>
            <person name="Zhang Y."/>
        </authorList>
    </citation>
    <scope>NUCLEOTIDE SEQUENCE</scope>
    <source>
        <tissue evidence="5">Muscle</tissue>
    </source>
</reference>
<evidence type="ECO:0000259" key="4">
    <source>
        <dbReference type="Pfam" id="PF23276"/>
    </source>
</evidence>
<dbReference type="Pfam" id="PF23276">
    <property type="entry name" value="TPR_24"/>
    <property type="match status" value="1"/>
</dbReference>
<dbReference type="Gene3D" id="1.25.40.10">
    <property type="entry name" value="Tetratricopeptide repeat domain"/>
    <property type="match status" value="2"/>
</dbReference>
<dbReference type="GO" id="GO:0003730">
    <property type="term" value="F:mRNA 3'-UTR binding"/>
    <property type="evidence" value="ECO:0007669"/>
    <property type="project" value="TreeGrafter"/>
</dbReference>
<proteinExistence type="predicted"/>
<comment type="caution">
    <text evidence="5">The sequence shown here is derived from an EMBL/GenBank/DDBJ whole genome shotgun (WGS) entry which is preliminary data.</text>
</comment>
<feature type="domain" description="Pentatricopeptide repeat-containing protein-mitochondrial" evidence="4">
    <location>
        <begin position="214"/>
        <end position="306"/>
    </location>
</feature>
<dbReference type="InterPro" id="IPR057027">
    <property type="entry name" value="TPR_mt"/>
</dbReference>
<dbReference type="InterPro" id="IPR011990">
    <property type="entry name" value="TPR-like_helical_dom_sf"/>
</dbReference>
<dbReference type="OrthoDB" id="185373at2759"/>
<feature type="compositionally biased region" description="Low complexity" evidence="3">
    <location>
        <begin position="35"/>
        <end position="52"/>
    </location>
</feature>
<dbReference type="InterPro" id="IPR002885">
    <property type="entry name" value="PPR_rpt"/>
</dbReference>
<feature type="region of interest" description="Disordered" evidence="3">
    <location>
        <begin position="26"/>
        <end position="56"/>
    </location>
</feature>
<keyword evidence="1" id="KW-0677">Repeat</keyword>
<evidence type="ECO:0000256" key="3">
    <source>
        <dbReference type="SAM" id="MobiDB-lite"/>
    </source>
</evidence>
<evidence type="ECO:0000256" key="2">
    <source>
        <dbReference type="PROSITE-ProRule" id="PRU00708"/>
    </source>
</evidence>
<dbReference type="AlphaFoldDB" id="A0A9Q0Y2C0"/>
<dbReference type="InterPro" id="IPR033490">
    <property type="entry name" value="LRP130"/>
</dbReference>
<accession>A0A9Q0Y2C0</accession>
<feature type="non-terminal residue" evidence="5">
    <location>
        <position position="1"/>
    </location>
</feature>
<protein>
    <recommendedName>
        <fullName evidence="4">Pentatricopeptide repeat-containing protein-mitochondrial domain-containing protein</fullName>
    </recommendedName>
</protein>
<dbReference type="GO" id="GO:0070129">
    <property type="term" value="P:regulation of mitochondrial translation"/>
    <property type="evidence" value="ECO:0007669"/>
    <property type="project" value="TreeGrafter"/>
</dbReference>
<evidence type="ECO:0000313" key="6">
    <source>
        <dbReference type="Proteomes" id="UP001142489"/>
    </source>
</evidence>
<dbReference type="PANTHER" id="PTHR46669">
    <property type="entry name" value="LEUCINE-RICH PPR MOTIF-CONTAINING PROTEIN, MITOCHONDRIAL"/>
    <property type="match status" value="1"/>
</dbReference>
<feature type="repeat" description="PPR" evidence="2">
    <location>
        <begin position="241"/>
        <end position="275"/>
    </location>
</feature>
<dbReference type="Proteomes" id="UP001142489">
    <property type="component" value="Unassembled WGS sequence"/>
</dbReference>